<dbReference type="Gene3D" id="1.10.30.10">
    <property type="entry name" value="High mobility group box domain"/>
    <property type="match status" value="1"/>
</dbReference>
<feature type="domain" description="WDHD1 first WD40" evidence="10">
    <location>
        <begin position="12"/>
        <end position="297"/>
    </location>
</feature>
<dbReference type="InterPro" id="IPR048591">
    <property type="entry name" value="WDHD1/CFT4_hel"/>
</dbReference>
<accession>A0A812BJB5</accession>
<comment type="caution">
    <text evidence="11">The sequence shown here is derived from an EMBL/GenBank/DDBJ whole genome shotgun (WGS) entry which is preliminary data.</text>
</comment>
<feature type="repeat" description="WD" evidence="5">
    <location>
        <begin position="12"/>
        <end position="44"/>
    </location>
</feature>
<feature type="compositionally biased region" description="Polar residues" evidence="6">
    <location>
        <begin position="1018"/>
        <end position="1029"/>
    </location>
</feature>
<dbReference type="PANTHER" id="PTHR19932:SF10">
    <property type="entry name" value="WD REPEAT AND HMG-BOX DNA-BINDING PROTEIN 1"/>
    <property type="match status" value="1"/>
</dbReference>
<evidence type="ECO:0000256" key="3">
    <source>
        <dbReference type="ARBA" id="ARBA00022737"/>
    </source>
</evidence>
<dbReference type="AlphaFoldDB" id="A0A812BJB5"/>
<proteinExistence type="predicted"/>
<dbReference type="PROSITE" id="PS50082">
    <property type="entry name" value="WD_REPEATS_2"/>
    <property type="match status" value="2"/>
</dbReference>
<dbReference type="GO" id="GO:0003682">
    <property type="term" value="F:chromatin binding"/>
    <property type="evidence" value="ECO:0007669"/>
    <property type="project" value="TreeGrafter"/>
</dbReference>
<dbReference type="Pfam" id="PF00505">
    <property type="entry name" value="HMG_box"/>
    <property type="match status" value="1"/>
</dbReference>
<feature type="compositionally biased region" description="Basic and acidic residues" evidence="6">
    <location>
        <begin position="797"/>
        <end position="813"/>
    </location>
</feature>
<evidence type="ECO:0000256" key="6">
    <source>
        <dbReference type="SAM" id="MobiDB-lite"/>
    </source>
</evidence>
<feature type="compositionally biased region" description="Acidic residues" evidence="6">
    <location>
        <begin position="1043"/>
        <end position="1052"/>
    </location>
</feature>
<keyword evidence="3" id="KW-0677">Repeat</keyword>
<dbReference type="Pfam" id="PF20946">
    <property type="entry name" value="Ctf4_C"/>
    <property type="match status" value="1"/>
</dbReference>
<dbReference type="PANTHER" id="PTHR19932">
    <property type="entry name" value="WD REPEAT AND HMG-BOX DNA BINDING PROTEIN"/>
    <property type="match status" value="1"/>
</dbReference>
<feature type="compositionally biased region" description="Acidic residues" evidence="6">
    <location>
        <begin position="864"/>
        <end position="898"/>
    </location>
</feature>
<dbReference type="Pfam" id="PF24817">
    <property type="entry name" value="WD40_WDHD1_1st"/>
    <property type="match status" value="1"/>
</dbReference>
<feature type="region of interest" description="Disordered" evidence="6">
    <location>
        <begin position="849"/>
        <end position="961"/>
    </location>
</feature>
<dbReference type="SMART" id="SM00320">
    <property type="entry name" value="WD40"/>
    <property type="match status" value="5"/>
</dbReference>
<feature type="domain" description="WDHD1/CFT4 second beta-propeller" evidence="8">
    <location>
        <begin position="408"/>
        <end position="692"/>
    </location>
</feature>
<keyword evidence="12" id="KW-1185">Reference proteome</keyword>
<dbReference type="EMBL" id="CAHIKZ030000672">
    <property type="protein sequence ID" value="CAE1232674.1"/>
    <property type="molecule type" value="Genomic_DNA"/>
</dbReference>
<sequence>MTETKESIPSVRYGHCPGHTEVCYDKTGRYILSCGADGDVRTWDGFDDSDAASYQIGETVYCVIYKNQKFYTASNMNSVQVFTFPDGTPDGLVTRFTAPPTHICMNHSGSILVAGASDFTIKIVDVASLSSKTLTGHEAPVLSVALHPKELFVASSSSDGTFRIWSITTQSCLKIWQGLEKCSDISLVKSLCRLCFDQNGNNLLVPIEKEIIVYSTKNWNKVATLTEPNIKECISVLSFDSKWKILAATCYDGLILLFDWDNKTCIKTYKHDRGITSFAWQPQKNNAIFADKQGQIALMEDIVPSEAKEAAPSESENDLNTVTENDLFDDMNDDDLLDGAIGPDIPEVDQGEINENEFNARIDSILNEDEPKDENKNMSDEEANSISKEAISDVPYKEVPQVTPLQRAFQPASTPEHLTHRFMKWNSVGIIKQYNTESENSIDIEFHDTAIHHSMHLNNHVGYTMADLSKEAVVLASPINEDSNQSKLTCMHFASWDNSKEWSMTMPEGEEILAVTVGEGWIAAGTNKRLVRLFTLSGVQREIFSIAGPLVCLVAGTVQLMVVYHRGTGVPGDQCLGTDLYRVGRKKKCLLKGDLLPLSAKSFLCWAGFSLEGTPFYMDSTGVVSMLNQSFGNSWTQVCHTKNHAQGKSDHYWIIGVVESQQQIRCILCKGSRFPPTLPRPVMGRLPLQLPLCELNTEKSLYEEKLWRMQFLQNTIDSCVADGKEFDQSAKEESIKSSKEELMKLFALSVRSDRECRALDICEMMPDQHTLQLAIKYASRLKRMQLAQRISELTQKRAVEEMERQARSRRDYNGMDDDSEGEVEEDVEDVQPVCPKSWHIMKRNQSVLQSGRVNGIKEKRSVDKEDEAEDDNVDENDMETPEQEEEVDNDVDEEMDDDSEKKEENEISQNSNSTEHLVEEFLTSSAKSSLVNSPKGFPTSGKAINPFKVNTPQKPLPATKGTQVFDSMMKNKSNKISLFPANEETKSKNSKNLPTQMKLFSSNNNSCNENSTKKNTKASKANPKNTSIKSGFPAWFKENKQELEEENPEMSPEDIKQLGMDKFKELPKEEKEIWEKKLKAESSESKKRKRTGKDDSQNATAAADGSKENKKSKILSTSTNSKLASFMFKKD</sequence>
<dbReference type="InterPro" id="IPR036910">
    <property type="entry name" value="HMG_box_dom_sf"/>
</dbReference>
<dbReference type="OrthoDB" id="427368at2759"/>
<dbReference type="InterPro" id="IPR057646">
    <property type="entry name" value="WD40_WDHD1_1st"/>
</dbReference>
<keyword evidence="2 5" id="KW-0853">WD repeat</keyword>
<keyword evidence="4" id="KW-0539">Nucleus</keyword>
<feature type="compositionally biased region" description="Low complexity" evidence="6">
    <location>
        <begin position="1001"/>
        <end position="1010"/>
    </location>
</feature>
<dbReference type="SUPFAM" id="SSF47095">
    <property type="entry name" value="HMG-box"/>
    <property type="match status" value="1"/>
</dbReference>
<feature type="region of interest" description="Disordered" evidence="6">
    <location>
        <begin position="797"/>
        <end position="830"/>
    </location>
</feature>
<dbReference type="Proteomes" id="UP000597762">
    <property type="component" value="Unassembled WGS sequence"/>
</dbReference>
<protein>
    <submittedName>
        <fullName evidence="11">WDHD1</fullName>
    </submittedName>
</protein>
<feature type="domain" description="HMG box" evidence="7">
    <location>
        <begin position="1030"/>
        <end position="1088"/>
    </location>
</feature>
<evidence type="ECO:0000313" key="12">
    <source>
        <dbReference type="Proteomes" id="UP000597762"/>
    </source>
</evidence>
<feature type="repeat" description="WD" evidence="5">
    <location>
        <begin position="134"/>
        <end position="175"/>
    </location>
</feature>
<evidence type="ECO:0000259" key="10">
    <source>
        <dbReference type="Pfam" id="PF24817"/>
    </source>
</evidence>
<dbReference type="SUPFAM" id="SSF50978">
    <property type="entry name" value="WD40 repeat-like"/>
    <property type="match status" value="1"/>
</dbReference>
<evidence type="ECO:0000259" key="7">
    <source>
        <dbReference type="Pfam" id="PF00505"/>
    </source>
</evidence>
<evidence type="ECO:0000256" key="1">
    <source>
        <dbReference type="ARBA" id="ARBA00004123"/>
    </source>
</evidence>
<dbReference type="GO" id="GO:0006281">
    <property type="term" value="P:DNA repair"/>
    <property type="evidence" value="ECO:0007669"/>
    <property type="project" value="TreeGrafter"/>
</dbReference>
<dbReference type="InterPro" id="IPR015943">
    <property type="entry name" value="WD40/YVTN_repeat-like_dom_sf"/>
</dbReference>
<evidence type="ECO:0000259" key="9">
    <source>
        <dbReference type="Pfam" id="PF20946"/>
    </source>
</evidence>
<evidence type="ECO:0000313" key="11">
    <source>
        <dbReference type="EMBL" id="CAE1232674.1"/>
    </source>
</evidence>
<feature type="compositionally biased region" description="Acidic residues" evidence="6">
    <location>
        <begin position="814"/>
        <end position="829"/>
    </location>
</feature>
<feature type="domain" description="WDHD1/CFT4 helical bundle" evidence="9">
    <location>
        <begin position="702"/>
        <end position="799"/>
    </location>
</feature>
<feature type="compositionally biased region" description="Polar residues" evidence="6">
    <location>
        <begin position="990"/>
        <end position="1000"/>
    </location>
</feature>
<dbReference type="GO" id="GO:0006261">
    <property type="term" value="P:DNA-templated DNA replication"/>
    <property type="evidence" value="ECO:0007669"/>
    <property type="project" value="TreeGrafter"/>
</dbReference>
<gene>
    <name evidence="11" type="ORF">SPHA_18654</name>
</gene>
<evidence type="ECO:0000259" key="8">
    <source>
        <dbReference type="Pfam" id="PF12341"/>
    </source>
</evidence>
<dbReference type="InterPro" id="IPR001680">
    <property type="entry name" value="WD40_rpt"/>
</dbReference>
<dbReference type="InterPro" id="IPR036322">
    <property type="entry name" value="WD40_repeat_dom_sf"/>
</dbReference>
<comment type="subcellular location">
    <subcellularLocation>
        <location evidence="1">Nucleus</location>
    </subcellularLocation>
</comment>
<name>A0A812BJB5_ACAPH</name>
<evidence type="ECO:0000256" key="4">
    <source>
        <dbReference type="ARBA" id="ARBA00023242"/>
    </source>
</evidence>
<feature type="compositionally biased region" description="Polar residues" evidence="6">
    <location>
        <begin position="922"/>
        <end position="932"/>
    </location>
</feature>
<dbReference type="InterPro" id="IPR009071">
    <property type="entry name" value="HMG_box_dom"/>
</dbReference>
<evidence type="ECO:0000256" key="5">
    <source>
        <dbReference type="PROSITE-ProRule" id="PRU00221"/>
    </source>
</evidence>
<dbReference type="Pfam" id="PF12341">
    <property type="entry name" value="Mcl1_mid"/>
    <property type="match status" value="1"/>
</dbReference>
<feature type="compositionally biased region" description="Basic and acidic residues" evidence="6">
    <location>
        <begin position="1053"/>
        <end position="1085"/>
    </location>
</feature>
<dbReference type="GO" id="GO:0043596">
    <property type="term" value="C:nuclear replication fork"/>
    <property type="evidence" value="ECO:0007669"/>
    <property type="project" value="TreeGrafter"/>
</dbReference>
<dbReference type="GO" id="GO:0000278">
    <property type="term" value="P:mitotic cell cycle"/>
    <property type="evidence" value="ECO:0007669"/>
    <property type="project" value="TreeGrafter"/>
</dbReference>
<organism evidence="11 12">
    <name type="scientific">Acanthosepion pharaonis</name>
    <name type="common">Pharaoh cuttlefish</name>
    <name type="synonym">Sepia pharaonis</name>
    <dbReference type="NCBI Taxonomy" id="158019"/>
    <lineage>
        <taxon>Eukaryota</taxon>
        <taxon>Metazoa</taxon>
        <taxon>Spiralia</taxon>
        <taxon>Lophotrochozoa</taxon>
        <taxon>Mollusca</taxon>
        <taxon>Cephalopoda</taxon>
        <taxon>Coleoidea</taxon>
        <taxon>Decapodiformes</taxon>
        <taxon>Sepiida</taxon>
        <taxon>Sepiina</taxon>
        <taxon>Sepiidae</taxon>
        <taxon>Acanthosepion</taxon>
    </lineage>
</organism>
<dbReference type="InterPro" id="IPR022100">
    <property type="entry name" value="WDHD1/CFT4_beta-prop_2nd"/>
</dbReference>
<feature type="region of interest" description="Disordered" evidence="6">
    <location>
        <begin position="977"/>
        <end position="1119"/>
    </location>
</feature>
<reference evidence="11" key="1">
    <citation type="submission" date="2021-01" db="EMBL/GenBank/DDBJ databases">
        <authorList>
            <person name="Li R."/>
            <person name="Bekaert M."/>
        </authorList>
    </citation>
    <scope>NUCLEOTIDE SEQUENCE</scope>
    <source>
        <strain evidence="11">Farmed</strain>
    </source>
</reference>
<dbReference type="PROSITE" id="PS50294">
    <property type="entry name" value="WD_REPEATS_REGION"/>
    <property type="match status" value="1"/>
</dbReference>
<dbReference type="Gene3D" id="2.130.10.10">
    <property type="entry name" value="YVTN repeat-like/Quinoprotein amine dehydrogenase"/>
    <property type="match status" value="2"/>
</dbReference>
<evidence type="ECO:0000256" key="2">
    <source>
        <dbReference type="ARBA" id="ARBA00022574"/>
    </source>
</evidence>